<sequence length="483" mass="53187">MPEESIVLFITNSEYGQANVVLAVAYELAQRPNVKVHIASFSPLRKRVAKLNILLAPAANIIEFHEIPGLSFEEALLRHVSSVDGVVHPPGYHGAIKSHGRIVNSMVPWSLEEYHEQLLSIERIVEDANPSRIVVESLLSGGLDVCRKLERPYTVLSPNTPKDLVGMIQPGFRGFWKYPALGSGFSFPVPLHLIPANIALILRMIFTVVTASKMKQLDALRREYGVKGSILEQFSPQVPYILPAMLETEFSGLQVPPNVHLAGPILLPHVPVEECDSQLSEWLSNPGTKTVLINLGSHVTFKPDHVRHIAGGIRTLLDRLPEIQVLWKLMADGEVQSALEEVIGKHVEAGKVKVVDWLEAEPYAVLCHPNISCFVHHGGANSFFEAISAGVPHIVLPIWYDTYDYAQRVETLNIGVWGSPKSAPYAETKEFGDALVKVLGSKEGEAMARNAKALADVYRTKYGGNGRKAAADWITNELNPGRT</sequence>
<comment type="caution">
    <text evidence="3">The sequence shown here is derived from an EMBL/GenBank/DDBJ whole genome shotgun (WGS) entry which is preliminary data.</text>
</comment>
<keyword evidence="1" id="KW-0328">Glycosyltransferase</keyword>
<accession>A0AAW0D4U1</accession>
<dbReference type="Pfam" id="PF00201">
    <property type="entry name" value="UDPGT"/>
    <property type="match status" value="1"/>
</dbReference>
<keyword evidence="2" id="KW-0808">Transferase</keyword>
<evidence type="ECO:0000256" key="2">
    <source>
        <dbReference type="ARBA" id="ARBA00022679"/>
    </source>
</evidence>
<dbReference type="InterPro" id="IPR002213">
    <property type="entry name" value="UDP_glucos_trans"/>
</dbReference>
<dbReference type="Gene3D" id="3.40.50.2000">
    <property type="entry name" value="Glycogen Phosphorylase B"/>
    <property type="match status" value="2"/>
</dbReference>
<evidence type="ECO:0000313" key="4">
    <source>
        <dbReference type="Proteomes" id="UP001383192"/>
    </source>
</evidence>
<evidence type="ECO:0000256" key="1">
    <source>
        <dbReference type="ARBA" id="ARBA00022676"/>
    </source>
</evidence>
<dbReference type="CDD" id="cd03784">
    <property type="entry name" value="GT1_Gtf-like"/>
    <property type="match status" value="1"/>
</dbReference>
<dbReference type="AlphaFoldDB" id="A0AAW0D4U1"/>
<keyword evidence="4" id="KW-1185">Reference proteome</keyword>
<name>A0AAW0D4U1_9AGAR</name>
<dbReference type="SUPFAM" id="SSF53756">
    <property type="entry name" value="UDP-Glycosyltransferase/glycogen phosphorylase"/>
    <property type="match status" value="1"/>
</dbReference>
<proteinExistence type="predicted"/>
<dbReference type="EMBL" id="JAYKXP010000021">
    <property type="protein sequence ID" value="KAK7047221.1"/>
    <property type="molecule type" value="Genomic_DNA"/>
</dbReference>
<dbReference type="PANTHER" id="PTHR48043:SF145">
    <property type="entry name" value="FI06409P-RELATED"/>
    <property type="match status" value="1"/>
</dbReference>
<reference evidence="3 4" key="1">
    <citation type="submission" date="2024-01" db="EMBL/GenBank/DDBJ databases">
        <title>A draft genome for a cacao thread blight-causing isolate of Paramarasmius palmivorus.</title>
        <authorList>
            <person name="Baruah I.K."/>
            <person name="Bukari Y."/>
            <person name="Amoako-Attah I."/>
            <person name="Meinhardt L.W."/>
            <person name="Bailey B.A."/>
            <person name="Cohen S.P."/>
        </authorList>
    </citation>
    <scope>NUCLEOTIDE SEQUENCE [LARGE SCALE GENOMIC DNA]</scope>
    <source>
        <strain evidence="3 4">GH-12</strain>
    </source>
</reference>
<dbReference type="Proteomes" id="UP001383192">
    <property type="component" value="Unassembled WGS sequence"/>
</dbReference>
<dbReference type="InterPro" id="IPR050271">
    <property type="entry name" value="UDP-glycosyltransferase"/>
</dbReference>
<dbReference type="GO" id="GO:0008194">
    <property type="term" value="F:UDP-glycosyltransferase activity"/>
    <property type="evidence" value="ECO:0007669"/>
    <property type="project" value="InterPro"/>
</dbReference>
<gene>
    <name evidence="3" type="ORF">VNI00_006887</name>
</gene>
<protein>
    <submittedName>
        <fullName evidence="3">Uncharacterized protein</fullName>
    </submittedName>
</protein>
<organism evidence="3 4">
    <name type="scientific">Paramarasmius palmivorus</name>
    <dbReference type="NCBI Taxonomy" id="297713"/>
    <lineage>
        <taxon>Eukaryota</taxon>
        <taxon>Fungi</taxon>
        <taxon>Dikarya</taxon>
        <taxon>Basidiomycota</taxon>
        <taxon>Agaricomycotina</taxon>
        <taxon>Agaricomycetes</taxon>
        <taxon>Agaricomycetidae</taxon>
        <taxon>Agaricales</taxon>
        <taxon>Marasmiineae</taxon>
        <taxon>Marasmiaceae</taxon>
        <taxon>Paramarasmius</taxon>
    </lineage>
</organism>
<evidence type="ECO:0000313" key="3">
    <source>
        <dbReference type="EMBL" id="KAK7047221.1"/>
    </source>
</evidence>
<dbReference type="PANTHER" id="PTHR48043">
    <property type="entry name" value="EG:EG0003.4 PROTEIN-RELATED"/>
    <property type="match status" value="1"/>
</dbReference>